<gene>
    <name evidence="1" type="ORF">CCASEI_05000</name>
</gene>
<protein>
    <submittedName>
        <fullName evidence="1">Uncharacterized protein</fullName>
    </submittedName>
</protein>
<accession>A0ABM5PNQ5</accession>
<sequence>MSNNESVCSSGDSVNYYWRFCSTSNHIGETVINATEKLRKNGYTISGVLQGDFEAQIEYLLELAEMGALKPIDHIKRIHRAKPLDLYEIRWDDLKVFRTEKASGLYSQAKVRLRLYMVEEGDNWVVGLYLHEKRVIKDNSGETNRLQDVEIDAAVKLCEDCSDENWRVKELETHRLREQRHPRGIR</sequence>
<dbReference type="Proteomes" id="UP000019226">
    <property type="component" value="Chromosome"/>
</dbReference>
<organism evidence="1 2">
    <name type="scientific">Corynebacterium casei LMG S-19264</name>
    <dbReference type="NCBI Taxonomy" id="1285583"/>
    <lineage>
        <taxon>Bacteria</taxon>
        <taxon>Bacillati</taxon>
        <taxon>Actinomycetota</taxon>
        <taxon>Actinomycetes</taxon>
        <taxon>Mycobacteriales</taxon>
        <taxon>Corynebacteriaceae</taxon>
        <taxon>Corynebacterium</taxon>
    </lineage>
</organism>
<reference evidence="2" key="1">
    <citation type="submission" date="2013-02" db="EMBL/GenBank/DDBJ databases">
        <title>The complete genome sequence of Corynebacterium casei LMG S-19264 (=DSM 44701).</title>
        <authorList>
            <person name="Ruckert C."/>
            <person name="Albersmeier A."/>
            <person name="Kalinowski J."/>
        </authorList>
    </citation>
    <scope>NUCLEOTIDE SEQUENCE [LARGE SCALE GENOMIC DNA]</scope>
    <source>
        <strain evidence="2">LMG S-19264</strain>
    </source>
</reference>
<dbReference type="EMBL" id="CP004350">
    <property type="protein sequence ID" value="AHI19576.1"/>
    <property type="molecule type" value="Genomic_DNA"/>
</dbReference>
<evidence type="ECO:0000313" key="1">
    <source>
        <dbReference type="EMBL" id="AHI19576.1"/>
    </source>
</evidence>
<dbReference type="RefSeq" id="WP_025387327.1">
    <property type="nucleotide sequence ID" value="NZ_CP004350.1"/>
</dbReference>
<dbReference type="GeneID" id="82877153"/>
<name>A0ABM5PNQ5_9CORY</name>
<keyword evidence="2" id="KW-1185">Reference proteome</keyword>
<evidence type="ECO:0000313" key="2">
    <source>
        <dbReference type="Proteomes" id="UP000019226"/>
    </source>
</evidence>
<proteinExistence type="predicted"/>